<dbReference type="RefSeq" id="WP_114006117.1">
    <property type="nucleotide sequence ID" value="NZ_QGDC01000009.1"/>
</dbReference>
<gene>
    <name evidence="3" type="ORF">DJ568_15030</name>
</gene>
<accession>A0A367GK67</accession>
<reference evidence="3 4" key="1">
    <citation type="submission" date="2018-05" db="EMBL/GenBank/DDBJ databases">
        <title>Mucilaginibacter hurinus sp. nov., isolated from briquette warehouse soil.</title>
        <authorList>
            <person name="Choi L."/>
        </authorList>
    </citation>
    <scope>NUCLEOTIDE SEQUENCE [LARGE SCALE GENOMIC DNA]</scope>
    <source>
        <strain evidence="3 4">ZR32</strain>
    </source>
</reference>
<evidence type="ECO:0000256" key="2">
    <source>
        <dbReference type="SAM" id="SignalP"/>
    </source>
</evidence>
<keyword evidence="2" id="KW-0732">Signal</keyword>
<name>A0A367GK67_9SPHI</name>
<organism evidence="3 4">
    <name type="scientific">Mucilaginibacter hurinus</name>
    <dbReference type="NCBI Taxonomy" id="2201324"/>
    <lineage>
        <taxon>Bacteria</taxon>
        <taxon>Pseudomonadati</taxon>
        <taxon>Bacteroidota</taxon>
        <taxon>Sphingobacteriia</taxon>
        <taxon>Sphingobacteriales</taxon>
        <taxon>Sphingobacteriaceae</taxon>
        <taxon>Mucilaginibacter</taxon>
    </lineage>
</organism>
<feature type="region of interest" description="Disordered" evidence="1">
    <location>
        <begin position="20"/>
        <end position="68"/>
    </location>
</feature>
<sequence length="68" mass="6925">MKRILLAACMFAAVMATSCNPQGTSHSASGAEASPGNDVDTLSEAERDPVPTEADSAGRVGDTTSLKQ</sequence>
<evidence type="ECO:0000313" key="4">
    <source>
        <dbReference type="Proteomes" id="UP000253209"/>
    </source>
</evidence>
<dbReference type="Proteomes" id="UP000253209">
    <property type="component" value="Unassembled WGS sequence"/>
</dbReference>
<evidence type="ECO:0000313" key="3">
    <source>
        <dbReference type="EMBL" id="RCH53852.1"/>
    </source>
</evidence>
<dbReference type="PROSITE" id="PS51257">
    <property type="entry name" value="PROKAR_LIPOPROTEIN"/>
    <property type="match status" value="1"/>
</dbReference>
<feature type="chain" id="PRO_5016578946" evidence="2">
    <location>
        <begin position="22"/>
        <end position="68"/>
    </location>
</feature>
<keyword evidence="4" id="KW-1185">Reference proteome</keyword>
<comment type="caution">
    <text evidence="3">The sequence shown here is derived from an EMBL/GenBank/DDBJ whole genome shotgun (WGS) entry which is preliminary data.</text>
</comment>
<protein>
    <submittedName>
        <fullName evidence="3">Uncharacterized protein</fullName>
    </submittedName>
</protein>
<proteinExistence type="predicted"/>
<feature type="signal peptide" evidence="2">
    <location>
        <begin position="1"/>
        <end position="21"/>
    </location>
</feature>
<dbReference type="AlphaFoldDB" id="A0A367GK67"/>
<evidence type="ECO:0000256" key="1">
    <source>
        <dbReference type="SAM" id="MobiDB-lite"/>
    </source>
</evidence>
<dbReference type="EMBL" id="QGDC01000009">
    <property type="protein sequence ID" value="RCH53852.1"/>
    <property type="molecule type" value="Genomic_DNA"/>
</dbReference>